<evidence type="ECO:0000313" key="2">
    <source>
        <dbReference type="Proteomes" id="UP000469185"/>
    </source>
</evidence>
<dbReference type="EMBL" id="JAAGOB010000009">
    <property type="protein sequence ID" value="NED97072.1"/>
    <property type="molecule type" value="Genomic_DNA"/>
</dbReference>
<organism evidence="1 2">
    <name type="scientific">Phytoactinopolyspora alkaliphila</name>
    <dbReference type="NCBI Taxonomy" id="1783498"/>
    <lineage>
        <taxon>Bacteria</taxon>
        <taxon>Bacillati</taxon>
        <taxon>Actinomycetota</taxon>
        <taxon>Actinomycetes</taxon>
        <taxon>Jiangellales</taxon>
        <taxon>Jiangellaceae</taxon>
        <taxon>Phytoactinopolyspora</taxon>
    </lineage>
</organism>
<name>A0A6N9YQ13_9ACTN</name>
<reference evidence="1 2" key="1">
    <citation type="submission" date="2020-02" db="EMBL/GenBank/DDBJ databases">
        <authorList>
            <person name="Li X.-J."/>
            <person name="Feng X.-M."/>
        </authorList>
    </citation>
    <scope>NUCLEOTIDE SEQUENCE [LARGE SCALE GENOMIC DNA]</scope>
    <source>
        <strain evidence="1 2">CGMCC 4.7225</strain>
    </source>
</reference>
<comment type="caution">
    <text evidence="1">The sequence shown here is derived from an EMBL/GenBank/DDBJ whole genome shotgun (WGS) entry which is preliminary data.</text>
</comment>
<accession>A0A6N9YQ13</accession>
<dbReference type="Proteomes" id="UP000469185">
    <property type="component" value="Unassembled WGS sequence"/>
</dbReference>
<gene>
    <name evidence="1" type="ORF">G1H11_17350</name>
</gene>
<protein>
    <submittedName>
        <fullName evidence="1">Uncharacterized protein</fullName>
    </submittedName>
</protein>
<evidence type="ECO:0000313" key="1">
    <source>
        <dbReference type="EMBL" id="NED97072.1"/>
    </source>
</evidence>
<dbReference type="RefSeq" id="WP_163819849.1">
    <property type="nucleotide sequence ID" value="NZ_JAAGOB010000009.1"/>
</dbReference>
<dbReference type="AlphaFoldDB" id="A0A6N9YQ13"/>
<proteinExistence type="predicted"/>
<sequence>MKYGTAPAFRRPLEDRLTIRAGGDGARIARDRKRVVFDRFRSVGRCLRDYGL</sequence>
<keyword evidence="2" id="KW-1185">Reference proteome</keyword>